<evidence type="ECO:0000313" key="2">
    <source>
        <dbReference type="Proteomes" id="UP001055811"/>
    </source>
</evidence>
<reference evidence="1 2" key="2">
    <citation type="journal article" date="2022" name="Mol. Ecol. Resour.">
        <title>The genomes of chicory, endive, great burdock and yacon provide insights into Asteraceae paleo-polyploidization history and plant inulin production.</title>
        <authorList>
            <person name="Fan W."/>
            <person name="Wang S."/>
            <person name="Wang H."/>
            <person name="Wang A."/>
            <person name="Jiang F."/>
            <person name="Liu H."/>
            <person name="Zhao H."/>
            <person name="Xu D."/>
            <person name="Zhang Y."/>
        </authorList>
    </citation>
    <scope>NUCLEOTIDE SEQUENCE [LARGE SCALE GENOMIC DNA]</scope>
    <source>
        <strain evidence="2">cv. Punajuju</strain>
        <tissue evidence="1">Leaves</tissue>
    </source>
</reference>
<sequence>MADSGSPSTFSLARFLSQETESSLTEDDDEDEVNAYVSSIEDEEYLQILLDKQRDHNDIRSPVDDWIKVARSEAIQWIINTRAFFRLRFHTAYLSVIYIDRFLSKGLIGNGKLWAIRLLSVACLSLAAKMAELKAPALSEFPTEEYNFENSAIQRMELLVSSTLDWRMHSITPFDFINSFISCICNESPNKQSVFLTTQILLATTKDINFVGHLSSTIAMAATLMVIDQSLTKESLVIKLKTTWLNRFLDHEDVYTCYCRILELEPVKVNVPKPNLATSLENRPVGTKRKRLAFNESEKKQLP</sequence>
<proteinExistence type="predicted"/>
<evidence type="ECO:0000313" key="1">
    <source>
        <dbReference type="EMBL" id="KAI3688995.1"/>
    </source>
</evidence>
<dbReference type="Proteomes" id="UP001055811">
    <property type="component" value="Linkage Group LG09"/>
</dbReference>
<accession>A0ACB8YV88</accession>
<gene>
    <name evidence="1" type="ORF">L2E82_46942</name>
</gene>
<organism evidence="1 2">
    <name type="scientific">Cichorium intybus</name>
    <name type="common">Chicory</name>
    <dbReference type="NCBI Taxonomy" id="13427"/>
    <lineage>
        <taxon>Eukaryota</taxon>
        <taxon>Viridiplantae</taxon>
        <taxon>Streptophyta</taxon>
        <taxon>Embryophyta</taxon>
        <taxon>Tracheophyta</taxon>
        <taxon>Spermatophyta</taxon>
        <taxon>Magnoliopsida</taxon>
        <taxon>eudicotyledons</taxon>
        <taxon>Gunneridae</taxon>
        <taxon>Pentapetalae</taxon>
        <taxon>asterids</taxon>
        <taxon>campanulids</taxon>
        <taxon>Asterales</taxon>
        <taxon>Asteraceae</taxon>
        <taxon>Cichorioideae</taxon>
        <taxon>Cichorieae</taxon>
        <taxon>Cichoriinae</taxon>
        <taxon>Cichorium</taxon>
    </lineage>
</organism>
<keyword evidence="2" id="KW-1185">Reference proteome</keyword>
<protein>
    <submittedName>
        <fullName evidence="1">Uncharacterized protein</fullName>
    </submittedName>
</protein>
<dbReference type="EMBL" id="CM042017">
    <property type="protein sequence ID" value="KAI3688995.1"/>
    <property type="molecule type" value="Genomic_DNA"/>
</dbReference>
<comment type="caution">
    <text evidence="1">The sequence shown here is derived from an EMBL/GenBank/DDBJ whole genome shotgun (WGS) entry which is preliminary data.</text>
</comment>
<reference evidence="2" key="1">
    <citation type="journal article" date="2022" name="Mol. Ecol. Resour.">
        <title>The genomes of chicory, endive, great burdock and yacon provide insights into Asteraceae palaeo-polyploidization history and plant inulin production.</title>
        <authorList>
            <person name="Fan W."/>
            <person name="Wang S."/>
            <person name="Wang H."/>
            <person name="Wang A."/>
            <person name="Jiang F."/>
            <person name="Liu H."/>
            <person name="Zhao H."/>
            <person name="Xu D."/>
            <person name="Zhang Y."/>
        </authorList>
    </citation>
    <scope>NUCLEOTIDE SEQUENCE [LARGE SCALE GENOMIC DNA]</scope>
    <source>
        <strain evidence="2">cv. Punajuju</strain>
    </source>
</reference>
<name>A0ACB8YV88_CICIN</name>